<reference evidence="2" key="1">
    <citation type="submission" date="2016-01" db="EMBL/GenBank/DDBJ databases">
        <title>Reference transcriptome for the parasite Schistocephalus solidus: insights into the molecular evolution of parasitism.</title>
        <authorList>
            <person name="Hebert F.O."/>
            <person name="Grambauer S."/>
            <person name="Barber I."/>
            <person name="Landry C.R."/>
            <person name="Aubin-Horth N."/>
        </authorList>
    </citation>
    <scope>NUCLEOTIDE SEQUENCE</scope>
</reference>
<sequence length="107" mass="12369">MEFQSISSSRLTICLLFINNYKSPNGTYGLKFQDKRVRLCNFPASFMLAICIAGQKPFLKRYTRRTDAFVQWIYFLLYKVQLPLLIIGIKARANHRHSQGTAETAAF</sequence>
<keyword evidence="1" id="KW-1133">Transmembrane helix</keyword>
<gene>
    <name evidence="2" type="ORF">TR117318</name>
</gene>
<keyword evidence="1" id="KW-0472">Membrane</keyword>
<dbReference type="AlphaFoldDB" id="A0A0X3NM24"/>
<protein>
    <submittedName>
        <fullName evidence="2">Uncharacterized protein</fullName>
    </submittedName>
</protein>
<accession>A0A0X3NM24</accession>
<organism evidence="2">
    <name type="scientific">Schistocephalus solidus</name>
    <name type="common">Tapeworm</name>
    <dbReference type="NCBI Taxonomy" id="70667"/>
    <lineage>
        <taxon>Eukaryota</taxon>
        <taxon>Metazoa</taxon>
        <taxon>Spiralia</taxon>
        <taxon>Lophotrochozoa</taxon>
        <taxon>Platyhelminthes</taxon>
        <taxon>Cestoda</taxon>
        <taxon>Eucestoda</taxon>
        <taxon>Diphyllobothriidea</taxon>
        <taxon>Diphyllobothriidae</taxon>
        <taxon>Schistocephalus</taxon>
    </lineage>
</organism>
<dbReference type="EMBL" id="GEEE01022530">
    <property type="protein sequence ID" value="JAP40695.1"/>
    <property type="molecule type" value="Transcribed_RNA"/>
</dbReference>
<proteinExistence type="predicted"/>
<feature type="transmembrane region" description="Helical" evidence="1">
    <location>
        <begin position="39"/>
        <end position="59"/>
    </location>
</feature>
<evidence type="ECO:0000256" key="1">
    <source>
        <dbReference type="SAM" id="Phobius"/>
    </source>
</evidence>
<keyword evidence="1" id="KW-0812">Transmembrane</keyword>
<feature type="transmembrane region" description="Helical" evidence="1">
    <location>
        <begin position="71"/>
        <end position="89"/>
    </location>
</feature>
<name>A0A0X3NM24_SCHSO</name>
<evidence type="ECO:0000313" key="2">
    <source>
        <dbReference type="EMBL" id="JAP40695.1"/>
    </source>
</evidence>